<dbReference type="Proteomes" id="UP001187192">
    <property type="component" value="Unassembled WGS sequence"/>
</dbReference>
<feature type="region of interest" description="Disordered" evidence="1">
    <location>
        <begin position="1"/>
        <end position="94"/>
    </location>
</feature>
<proteinExistence type="predicted"/>
<feature type="compositionally biased region" description="Basic and acidic residues" evidence="1">
    <location>
        <begin position="34"/>
        <end position="46"/>
    </location>
</feature>
<organism evidence="2 3">
    <name type="scientific">Ficus carica</name>
    <name type="common">Common fig</name>
    <dbReference type="NCBI Taxonomy" id="3494"/>
    <lineage>
        <taxon>Eukaryota</taxon>
        <taxon>Viridiplantae</taxon>
        <taxon>Streptophyta</taxon>
        <taxon>Embryophyta</taxon>
        <taxon>Tracheophyta</taxon>
        <taxon>Spermatophyta</taxon>
        <taxon>Magnoliopsida</taxon>
        <taxon>eudicotyledons</taxon>
        <taxon>Gunneridae</taxon>
        <taxon>Pentapetalae</taxon>
        <taxon>rosids</taxon>
        <taxon>fabids</taxon>
        <taxon>Rosales</taxon>
        <taxon>Moraceae</taxon>
        <taxon>Ficeae</taxon>
        <taxon>Ficus</taxon>
    </lineage>
</organism>
<feature type="compositionally biased region" description="Polar residues" evidence="1">
    <location>
        <begin position="1"/>
        <end position="10"/>
    </location>
</feature>
<name>A0AA88CYP3_FICCA</name>
<evidence type="ECO:0000313" key="2">
    <source>
        <dbReference type="EMBL" id="GMN39923.1"/>
    </source>
</evidence>
<dbReference type="AlphaFoldDB" id="A0AA88CYP3"/>
<comment type="caution">
    <text evidence="2">The sequence shown here is derived from an EMBL/GenBank/DDBJ whole genome shotgun (WGS) entry which is preliminary data.</text>
</comment>
<feature type="compositionally biased region" description="Basic residues" evidence="1">
    <location>
        <begin position="60"/>
        <end position="69"/>
    </location>
</feature>
<gene>
    <name evidence="2" type="ORF">TIFTF001_009155</name>
</gene>
<sequence>MDKVNRSNFPQLPEGMIGAAHMPGLEGNFLSRPRPLDEAIGDRSEQEESTGPITGLVFPHRSRRGRSWRARSSPLTERSGSRFSAKLAAMEGES</sequence>
<dbReference type="Gramene" id="FCD_00021231-RA">
    <property type="protein sequence ID" value="FCD_00021231-RA:cds"/>
    <property type="gene ID" value="FCD_00021231"/>
</dbReference>
<reference evidence="2" key="1">
    <citation type="submission" date="2023-07" db="EMBL/GenBank/DDBJ databases">
        <title>draft genome sequence of fig (Ficus carica).</title>
        <authorList>
            <person name="Takahashi T."/>
            <person name="Nishimura K."/>
        </authorList>
    </citation>
    <scope>NUCLEOTIDE SEQUENCE</scope>
</reference>
<accession>A0AA88CYP3</accession>
<evidence type="ECO:0000313" key="3">
    <source>
        <dbReference type="Proteomes" id="UP001187192"/>
    </source>
</evidence>
<protein>
    <submittedName>
        <fullName evidence="2">Uncharacterized protein</fullName>
    </submittedName>
</protein>
<dbReference type="EMBL" id="BTGU01000010">
    <property type="protein sequence ID" value="GMN39923.1"/>
    <property type="molecule type" value="Genomic_DNA"/>
</dbReference>
<evidence type="ECO:0000256" key="1">
    <source>
        <dbReference type="SAM" id="MobiDB-lite"/>
    </source>
</evidence>
<keyword evidence="3" id="KW-1185">Reference proteome</keyword>